<dbReference type="Pfam" id="PF09835">
    <property type="entry name" value="DUF2062"/>
    <property type="match status" value="1"/>
</dbReference>
<dbReference type="EMBL" id="VLLN01000024">
    <property type="protein sequence ID" value="TWJ16881.1"/>
    <property type="molecule type" value="Genomic_DNA"/>
</dbReference>
<evidence type="ECO:0000259" key="2">
    <source>
        <dbReference type="Pfam" id="PF09835"/>
    </source>
</evidence>
<reference evidence="3 4" key="1">
    <citation type="submission" date="2019-07" db="EMBL/GenBank/DDBJ databases">
        <title>Genomic Encyclopedia of Archaeal and Bacterial Type Strains, Phase II (KMG-II): from individual species to whole genera.</title>
        <authorList>
            <person name="Goeker M."/>
        </authorList>
    </citation>
    <scope>NUCLEOTIDE SEQUENCE [LARGE SCALE GENOMIC DNA]</scope>
    <source>
        <strain evidence="3 4">ATCC BAA-1139</strain>
    </source>
</reference>
<dbReference type="RefSeq" id="WP_145024666.1">
    <property type="nucleotide sequence ID" value="NZ_VLLN01000024.1"/>
</dbReference>
<organism evidence="3 4">
    <name type="scientific">Geobacter argillaceus</name>
    <dbReference type="NCBI Taxonomy" id="345631"/>
    <lineage>
        <taxon>Bacteria</taxon>
        <taxon>Pseudomonadati</taxon>
        <taxon>Thermodesulfobacteriota</taxon>
        <taxon>Desulfuromonadia</taxon>
        <taxon>Geobacterales</taxon>
        <taxon>Geobacteraceae</taxon>
        <taxon>Geobacter</taxon>
    </lineage>
</organism>
<dbReference type="InterPro" id="IPR018639">
    <property type="entry name" value="DUF2062"/>
</dbReference>
<keyword evidence="1" id="KW-0812">Transmembrane</keyword>
<evidence type="ECO:0000313" key="4">
    <source>
        <dbReference type="Proteomes" id="UP000319449"/>
    </source>
</evidence>
<keyword evidence="1" id="KW-1133">Transmembrane helix</keyword>
<evidence type="ECO:0000313" key="3">
    <source>
        <dbReference type="EMBL" id="TWJ16881.1"/>
    </source>
</evidence>
<dbReference type="PANTHER" id="PTHR35102">
    <property type="entry name" value="E3 UBIQUITIN-PROTEIN LIGASE"/>
    <property type="match status" value="1"/>
</dbReference>
<name>A0A562VGC7_9BACT</name>
<accession>A0A562VGC7</accession>
<proteinExistence type="predicted"/>
<feature type="transmembrane region" description="Helical" evidence="1">
    <location>
        <begin position="66"/>
        <end position="83"/>
    </location>
</feature>
<dbReference type="Proteomes" id="UP000319449">
    <property type="component" value="Unassembled WGS sequence"/>
</dbReference>
<sequence>MRIYAKIRNALLILLSSGLTPHKLALTVAFGVTLGILPVLWGTTLLCVFVAFIFRLNQACIQIVNYLSYPLQLLLLVPFYRLGARLFPPATVHAAAGGGAGMSQYLYQLGGATVRAVAGWLVIAPGLALLLYVALLPLLRWRLRQEQAQEGCTD</sequence>
<gene>
    <name evidence="3" type="ORF">JN12_03240</name>
</gene>
<evidence type="ECO:0000256" key="1">
    <source>
        <dbReference type="SAM" id="Phobius"/>
    </source>
</evidence>
<keyword evidence="4" id="KW-1185">Reference proteome</keyword>
<feature type="transmembrane region" description="Helical" evidence="1">
    <location>
        <begin position="117"/>
        <end position="139"/>
    </location>
</feature>
<dbReference type="PANTHER" id="PTHR35102:SF1">
    <property type="entry name" value="E3 UBIQUITIN-PROTEIN LIGASE"/>
    <property type="match status" value="1"/>
</dbReference>
<dbReference type="AlphaFoldDB" id="A0A562VGC7"/>
<protein>
    <submittedName>
        <fullName evidence="3">Uncharacterized protein DUF2062</fullName>
    </submittedName>
</protein>
<feature type="domain" description="DUF2062" evidence="2">
    <location>
        <begin position="8"/>
        <end position="146"/>
    </location>
</feature>
<dbReference type="OrthoDB" id="123362at2"/>
<keyword evidence="1" id="KW-0472">Membrane</keyword>
<comment type="caution">
    <text evidence="3">The sequence shown here is derived from an EMBL/GenBank/DDBJ whole genome shotgun (WGS) entry which is preliminary data.</text>
</comment>
<feature type="transmembrane region" description="Helical" evidence="1">
    <location>
        <begin position="35"/>
        <end position="54"/>
    </location>
</feature>